<feature type="region of interest" description="Disordered" evidence="8">
    <location>
        <begin position="610"/>
        <end position="667"/>
    </location>
</feature>
<evidence type="ECO:0000259" key="9">
    <source>
        <dbReference type="PROSITE" id="PS50845"/>
    </source>
</evidence>
<evidence type="ECO:0000256" key="3">
    <source>
        <dbReference type="ARBA" id="ARBA00022824"/>
    </source>
</evidence>
<dbReference type="Gene3D" id="1.20.5.2480">
    <property type="match status" value="1"/>
</dbReference>
<feature type="coiled-coil region" evidence="7">
    <location>
        <begin position="680"/>
        <end position="707"/>
    </location>
</feature>
<feature type="compositionally biased region" description="Pro residues" evidence="8">
    <location>
        <begin position="84"/>
        <end position="96"/>
    </location>
</feature>
<organism evidence="10 11">
    <name type="scientific">Anabas testudineus</name>
    <name type="common">Climbing perch</name>
    <name type="synonym">Anthias testudineus</name>
    <dbReference type="NCBI Taxonomy" id="64144"/>
    <lineage>
        <taxon>Eukaryota</taxon>
        <taxon>Metazoa</taxon>
        <taxon>Chordata</taxon>
        <taxon>Craniata</taxon>
        <taxon>Vertebrata</taxon>
        <taxon>Euteleostomi</taxon>
        <taxon>Actinopterygii</taxon>
        <taxon>Neopterygii</taxon>
        <taxon>Teleostei</taxon>
        <taxon>Neoteleostei</taxon>
        <taxon>Acanthomorphata</taxon>
        <taxon>Anabantaria</taxon>
        <taxon>Anabantiformes</taxon>
        <taxon>Anabantoidei</taxon>
        <taxon>Anabantidae</taxon>
        <taxon>Anabas</taxon>
    </lineage>
</organism>
<evidence type="ECO:0000256" key="1">
    <source>
        <dbReference type="ARBA" id="ARBA00004477"/>
    </source>
</evidence>
<dbReference type="InterPro" id="IPR046964">
    <property type="entry name" value="RTN1-4"/>
</dbReference>
<keyword evidence="11" id="KW-1185">Reference proteome</keyword>
<feature type="transmembrane region" description="Helical" evidence="6">
    <location>
        <begin position="864"/>
        <end position="897"/>
    </location>
</feature>
<protein>
    <recommendedName>
        <fullName evidence="6">Reticulon</fullName>
    </recommendedName>
</protein>
<feature type="region of interest" description="Disordered" evidence="8">
    <location>
        <begin position="734"/>
        <end position="779"/>
    </location>
</feature>
<feature type="region of interest" description="Disordered" evidence="8">
    <location>
        <begin position="132"/>
        <end position="187"/>
    </location>
</feature>
<feature type="compositionally biased region" description="Acidic residues" evidence="8">
    <location>
        <begin position="502"/>
        <end position="511"/>
    </location>
</feature>
<feature type="transmembrane region" description="Helical" evidence="6">
    <location>
        <begin position="974"/>
        <end position="995"/>
    </location>
</feature>
<feature type="compositionally biased region" description="Basic and acidic residues" evidence="8">
    <location>
        <begin position="437"/>
        <end position="447"/>
    </location>
</feature>
<feature type="region of interest" description="Disordered" evidence="8">
    <location>
        <begin position="203"/>
        <end position="564"/>
    </location>
</feature>
<accession>A0AAQ6ISL5</accession>
<dbReference type="GO" id="GO:0014069">
    <property type="term" value="C:postsynaptic density"/>
    <property type="evidence" value="ECO:0007669"/>
    <property type="project" value="TreeGrafter"/>
</dbReference>
<feature type="domain" description="Reticulon" evidence="9">
    <location>
        <begin position="845"/>
        <end position="1032"/>
    </location>
</feature>
<dbReference type="PANTHER" id="PTHR45799:SF4">
    <property type="entry name" value="RETICULON-3"/>
    <property type="match status" value="1"/>
</dbReference>
<dbReference type="GeneTree" id="ENSGT00940000156568"/>
<dbReference type="PANTHER" id="PTHR45799">
    <property type="entry name" value="RETICULON-LIKE PROTEIN"/>
    <property type="match status" value="1"/>
</dbReference>
<dbReference type="GO" id="GO:0071787">
    <property type="term" value="P:endoplasmic reticulum tubular network formation"/>
    <property type="evidence" value="ECO:0007669"/>
    <property type="project" value="TreeGrafter"/>
</dbReference>
<reference evidence="10 11" key="1">
    <citation type="submission" date="2021-04" db="EMBL/GenBank/DDBJ databases">
        <authorList>
            <consortium name="Wellcome Sanger Institute Data Sharing"/>
        </authorList>
    </citation>
    <scope>NUCLEOTIDE SEQUENCE [LARGE SCALE GENOMIC DNA]</scope>
</reference>
<dbReference type="PROSITE" id="PS50845">
    <property type="entry name" value="RETICULON"/>
    <property type="match status" value="1"/>
</dbReference>
<evidence type="ECO:0000256" key="4">
    <source>
        <dbReference type="ARBA" id="ARBA00022989"/>
    </source>
</evidence>
<keyword evidence="7" id="KW-0175">Coiled coil</keyword>
<dbReference type="FunFam" id="1.20.5.2480:FF:000001">
    <property type="entry name" value="Reticulon"/>
    <property type="match status" value="1"/>
</dbReference>
<evidence type="ECO:0000256" key="5">
    <source>
        <dbReference type="ARBA" id="ARBA00023136"/>
    </source>
</evidence>
<evidence type="ECO:0000256" key="6">
    <source>
        <dbReference type="RuleBase" id="RU210713"/>
    </source>
</evidence>
<proteinExistence type="predicted"/>
<dbReference type="GO" id="GO:0030182">
    <property type="term" value="P:neuron differentiation"/>
    <property type="evidence" value="ECO:0007669"/>
    <property type="project" value="TreeGrafter"/>
</dbReference>
<feature type="compositionally biased region" description="Polar residues" evidence="8">
    <location>
        <begin position="459"/>
        <end position="469"/>
    </location>
</feature>
<keyword evidence="5 6" id="KW-0472">Membrane</keyword>
<dbReference type="AlphaFoldDB" id="A0AAQ6ISL5"/>
<evidence type="ECO:0000256" key="8">
    <source>
        <dbReference type="SAM" id="MobiDB-lite"/>
    </source>
</evidence>
<keyword evidence="2 6" id="KW-0812">Transmembrane</keyword>
<feature type="compositionally biased region" description="Polar residues" evidence="8">
    <location>
        <begin position="489"/>
        <end position="498"/>
    </location>
</feature>
<feature type="compositionally biased region" description="Pro residues" evidence="8">
    <location>
        <begin position="761"/>
        <end position="771"/>
    </location>
</feature>
<reference evidence="10" key="2">
    <citation type="submission" date="2025-08" db="UniProtKB">
        <authorList>
            <consortium name="Ensembl"/>
        </authorList>
    </citation>
    <scope>IDENTIFICATION</scope>
</reference>
<name>A0AAQ6ISL5_ANATE</name>
<sequence>MADGDEQHVSSTTPLFSDELHHYQPEPEPGSGSGSGSEMDQAKQDFFSSDDIVDLVGGARDALERHKAEDSSLLDFTETSFAPPKEPVTLPEPEPVSAPGVKDPETEVENAIPDSTSSSFVPEFQFVAAEPEVVAPKAEPESTTIVPEPQAAPDSDALPAAEPRKAAPAPVKAAERPAVTEEAPAPASCLQRWKLNLDSRDVPSLSTAQTHPLMQFPTALGQKGDSPAPISPISPLHSPDSLEELSLTESPNQPPVSGSAAPLGSFSTEPPTAHSKDMLWESEEGDTGPSHSKNKEDLLDPLAGPYLSLGKDPGPHNPCEDSGVSFSPEEKLISSDRSSDTGPSPVNPQMKVPESDLASSNPTEHWDSPLLATQDSPKVSMDSFSKDTAPISSSRYEPDLHSNQSDEDDDLMYEVKKNNNPFEGYSPLADSGYSHFGDSKSDSRASKMSESPTPDLVQYGQTGESQDSPPSFLDEAKTFETGKMAAESLMQSVNQFSSGLKDDDEDEEEDSALPPSLPDILKSSPLNPDKIDSGSSEGSPEEQSPILERRMMESPNPPINLSANNPFAFDAKVSLLKEMAEEMEEKAADKAKTDDDKSFGAFDLVKEAEETTPTKVKEEEPVKIEQRDWFSSHDSPKITEKFEPLDFQSKKTLAEDSDSESPTADSLSPVLEAMAKNPAIFQVETEKKDLKMEVEEAEVAEEVSEHEVSSEEFEFIERPPKGVIDEFLEALDTSKFASSKPPEIPMDDDLSFGQKDASPVSAPPPKVTPPPEVEEEAPSQTSYLLLTQASPQKIKAELEKLDIQKPPSHVPLTHSPVCKPDEVVAKTSVEGGKLFKMPNVNIRAVVDLLYWRDVKTTGVVFGAALLLLLSLTVCSIVSVSSYIGLALLSVTVCFRIYKGILQAIQKSDEGHPFKQYLDQDVSLSEDTVHKYSDVVLAKLNKIIVDLRRLFLVEDLVDSIKFAVLMWILTYVGALFNGLTLLILGLIGAFSCPIIYEKHQAQIDHYLALVNNQIKDIVGKIQAKVPGMKRKTE</sequence>
<feature type="compositionally biased region" description="Low complexity" evidence="8">
    <location>
        <begin position="533"/>
        <end position="545"/>
    </location>
</feature>
<gene>
    <name evidence="10" type="primary">RTN4</name>
</gene>
<reference evidence="10" key="3">
    <citation type="submission" date="2025-09" db="UniProtKB">
        <authorList>
            <consortium name="Ensembl"/>
        </authorList>
    </citation>
    <scope>IDENTIFICATION</scope>
</reference>
<dbReference type="Ensembl" id="ENSATET00000078525.1">
    <property type="protein sequence ID" value="ENSATEP00000077961.1"/>
    <property type="gene ID" value="ENSATEG00000021473.3"/>
</dbReference>
<dbReference type="InterPro" id="IPR003388">
    <property type="entry name" value="Reticulon"/>
</dbReference>
<dbReference type="GO" id="GO:0005789">
    <property type="term" value="C:endoplasmic reticulum membrane"/>
    <property type="evidence" value="ECO:0007669"/>
    <property type="project" value="UniProtKB-SubCell"/>
</dbReference>
<keyword evidence="3 6" id="KW-0256">Endoplasmic reticulum</keyword>
<keyword evidence="4 6" id="KW-1133">Transmembrane helix</keyword>
<dbReference type="Proteomes" id="UP000265040">
    <property type="component" value="Chromosome 15"/>
</dbReference>
<evidence type="ECO:0000256" key="7">
    <source>
        <dbReference type="SAM" id="Coils"/>
    </source>
</evidence>
<dbReference type="GO" id="GO:0043005">
    <property type="term" value="C:neuron projection"/>
    <property type="evidence" value="ECO:0007669"/>
    <property type="project" value="TreeGrafter"/>
</dbReference>
<feature type="region of interest" description="Disordered" evidence="8">
    <location>
        <begin position="66"/>
        <end position="117"/>
    </location>
</feature>
<evidence type="ECO:0000256" key="2">
    <source>
        <dbReference type="ARBA" id="ARBA00022692"/>
    </source>
</evidence>
<feature type="region of interest" description="Disordered" evidence="8">
    <location>
        <begin position="1"/>
        <end position="50"/>
    </location>
</feature>
<comment type="subcellular location">
    <subcellularLocation>
        <location evidence="1 6">Endoplasmic reticulum membrane</location>
        <topology evidence="1 6">Multi-pass membrane protein</topology>
    </subcellularLocation>
</comment>
<feature type="compositionally biased region" description="Basic and acidic residues" evidence="8">
    <location>
        <begin position="615"/>
        <end position="654"/>
    </location>
</feature>
<dbReference type="GO" id="GO:0007420">
    <property type="term" value="P:brain development"/>
    <property type="evidence" value="ECO:0007669"/>
    <property type="project" value="TreeGrafter"/>
</dbReference>
<dbReference type="Pfam" id="PF02453">
    <property type="entry name" value="Reticulon"/>
    <property type="match status" value="1"/>
</dbReference>
<feature type="compositionally biased region" description="Basic and acidic residues" evidence="8">
    <location>
        <begin position="328"/>
        <end position="339"/>
    </location>
</feature>
<evidence type="ECO:0000313" key="11">
    <source>
        <dbReference type="Proteomes" id="UP000265040"/>
    </source>
</evidence>
<evidence type="ECO:0000313" key="10">
    <source>
        <dbReference type="Ensembl" id="ENSATEP00000077961.1"/>
    </source>
</evidence>